<keyword evidence="3" id="KW-1185">Reference proteome</keyword>
<dbReference type="EMBL" id="CP001359">
    <property type="protein sequence ID" value="ACL64791.1"/>
    <property type="molecule type" value="Genomic_DNA"/>
</dbReference>
<reference evidence="2" key="1">
    <citation type="submission" date="2009-01" db="EMBL/GenBank/DDBJ databases">
        <title>Complete sequence of Anaeromyxobacter dehalogenans 2CP-1.</title>
        <authorList>
            <consortium name="US DOE Joint Genome Institute"/>
            <person name="Lucas S."/>
            <person name="Copeland A."/>
            <person name="Lapidus A."/>
            <person name="Glavina del Rio T."/>
            <person name="Dalin E."/>
            <person name="Tice H."/>
            <person name="Bruce D."/>
            <person name="Goodwin L."/>
            <person name="Pitluck S."/>
            <person name="Saunders E."/>
            <person name="Brettin T."/>
            <person name="Detter J.C."/>
            <person name="Han C."/>
            <person name="Larimer F."/>
            <person name="Land M."/>
            <person name="Hauser L."/>
            <person name="Kyrpides N."/>
            <person name="Ovchinnikova G."/>
            <person name="Beliaev A.S."/>
            <person name="Richardson P."/>
        </authorList>
    </citation>
    <scope>NUCLEOTIDE SEQUENCE</scope>
    <source>
        <strain evidence="2">2CP-1</strain>
    </source>
</reference>
<name>B8JH89_ANAD2</name>
<keyword evidence="1" id="KW-0732">Signal</keyword>
<feature type="signal peptide" evidence="1">
    <location>
        <begin position="1"/>
        <end position="21"/>
    </location>
</feature>
<proteinExistence type="predicted"/>
<sequence length="249" mass="27367">MTKTWTLALAALLAAVPASRADAFAPGEETVFSVRYLNLPTGEGRIVVGQPEGDVWPVIFQAKTEGVAGFIDIREHLVSYWDSTARMSRGSDLKAYEVGDYHVDSARFDRANGQATVVVQRKGKRKEKTFPIPVDAHDLTGAFMWIRLQPLTVGHRYELPVVSGSKQFTLVAEVIGQERVETPAGTFPTLKVKVRTALEGKFSTSRDSYMWLSDDPRHILVRASADFAVGSIVATLKSYRPGGEVATVR</sequence>
<dbReference type="RefSeq" id="WP_012525403.1">
    <property type="nucleotide sequence ID" value="NC_011891.1"/>
</dbReference>
<dbReference type="KEGG" id="acp:A2cp1_1447"/>
<evidence type="ECO:0000313" key="2">
    <source>
        <dbReference type="EMBL" id="ACL64791.1"/>
    </source>
</evidence>
<dbReference type="AlphaFoldDB" id="B8JH89"/>
<accession>B8JH89</accession>
<protein>
    <recommendedName>
        <fullName evidence="4">DUF3108 domain-containing protein</fullName>
    </recommendedName>
</protein>
<evidence type="ECO:0008006" key="4">
    <source>
        <dbReference type="Google" id="ProtNLM"/>
    </source>
</evidence>
<evidence type="ECO:0000313" key="3">
    <source>
        <dbReference type="Proteomes" id="UP000007089"/>
    </source>
</evidence>
<dbReference type="Pfam" id="PF11306">
    <property type="entry name" value="DUF3108"/>
    <property type="match status" value="1"/>
</dbReference>
<evidence type="ECO:0000256" key="1">
    <source>
        <dbReference type="SAM" id="SignalP"/>
    </source>
</evidence>
<dbReference type="Proteomes" id="UP000007089">
    <property type="component" value="Chromosome"/>
</dbReference>
<organism evidence="2 3">
    <name type="scientific">Anaeromyxobacter dehalogenans (strain ATCC BAA-258 / DSM 21875 / 2CP-1)</name>
    <dbReference type="NCBI Taxonomy" id="455488"/>
    <lineage>
        <taxon>Bacteria</taxon>
        <taxon>Pseudomonadati</taxon>
        <taxon>Myxococcota</taxon>
        <taxon>Myxococcia</taxon>
        <taxon>Myxococcales</taxon>
        <taxon>Cystobacterineae</taxon>
        <taxon>Anaeromyxobacteraceae</taxon>
        <taxon>Anaeromyxobacter</taxon>
    </lineage>
</organism>
<gene>
    <name evidence="2" type="ordered locus">A2cp1_1447</name>
</gene>
<dbReference type="Gene3D" id="2.40.360.20">
    <property type="match status" value="1"/>
</dbReference>
<dbReference type="HOGENOM" id="CLU_085620_0_0_7"/>
<feature type="chain" id="PRO_5002872828" description="DUF3108 domain-containing protein" evidence="1">
    <location>
        <begin position="22"/>
        <end position="249"/>
    </location>
</feature>
<dbReference type="InterPro" id="IPR021457">
    <property type="entry name" value="DUF3108"/>
</dbReference>